<dbReference type="AlphaFoldDB" id="A0A1Z4JFW5"/>
<proteinExistence type="predicted"/>
<keyword evidence="2" id="KW-1185">Reference proteome</keyword>
<reference evidence="1 2" key="1">
    <citation type="submission" date="2017-06" db="EMBL/GenBank/DDBJ databases">
        <title>Genome sequencing of cyanobaciteial culture collection at National Institute for Environmental Studies (NIES).</title>
        <authorList>
            <person name="Hirose Y."/>
            <person name="Shimura Y."/>
            <person name="Fujisawa T."/>
            <person name="Nakamura Y."/>
            <person name="Kawachi M."/>
        </authorList>
    </citation>
    <scope>NUCLEOTIDE SEQUENCE [LARGE SCALE GENOMIC DNA]</scope>
    <source>
        <strain evidence="1 2">NIES-2135</strain>
    </source>
</reference>
<name>A0A1Z4JFW5_LEPBY</name>
<accession>A0A1Z4JFW5</accession>
<evidence type="ECO:0000313" key="2">
    <source>
        <dbReference type="Proteomes" id="UP000217895"/>
    </source>
</evidence>
<gene>
    <name evidence="1" type="ORF">NIES2135_24760</name>
</gene>
<dbReference type="EMBL" id="AP018203">
    <property type="protein sequence ID" value="BAY55652.1"/>
    <property type="molecule type" value="Genomic_DNA"/>
</dbReference>
<protein>
    <submittedName>
        <fullName evidence="1">Uncharacterized protein</fullName>
    </submittedName>
</protein>
<evidence type="ECO:0000313" key="1">
    <source>
        <dbReference type="EMBL" id="BAY55652.1"/>
    </source>
</evidence>
<dbReference type="Proteomes" id="UP000217895">
    <property type="component" value="Chromosome"/>
</dbReference>
<sequence>MRSPVQIISAIVLMSALSLGSGIPLLQASAAPIRHPTVLLTTAYPKTLSWRVRKDLARRVGIPTTELRVMQAERKTWGDGCLELPKTDEFCTQQLIEGWKVVVAHQNQTWVYHTDLQGRLLRLAESQPSELLPKNVVFRSRMSGGFAGQTYDTILLSDGTMQQAIDMGGDPRRTQSASSSASLRAWKITPQKVEEFRELLKREQFQNFNRKTYSPPQGAADFFIVTLASPVGTVQYADIEQENLPRSLQTIIQAWNALK</sequence>
<organism evidence="1 2">
    <name type="scientific">Leptolyngbya boryana NIES-2135</name>
    <dbReference type="NCBI Taxonomy" id="1973484"/>
    <lineage>
        <taxon>Bacteria</taxon>
        <taxon>Bacillati</taxon>
        <taxon>Cyanobacteriota</taxon>
        <taxon>Cyanophyceae</taxon>
        <taxon>Leptolyngbyales</taxon>
        <taxon>Leptolyngbyaceae</taxon>
        <taxon>Leptolyngbya group</taxon>
        <taxon>Leptolyngbya</taxon>
    </lineage>
</organism>